<name>A0A0G3CNH2_METBA</name>
<dbReference type="EMBL" id="CP008746">
    <property type="protein sequence ID" value="AKJ40632.1"/>
    <property type="molecule type" value="Genomic_DNA"/>
</dbReference>
<protein>
    <submittedName>
        <fullName evidence="1">Uncharacterized protein</fullName>
    </submittedName>
</protein>
<reference evidence="2" key="1">
    <citation type="submission" date="2014-06" db="EMBL/GenBank/DDBJ databases">
        <title>The complete genome sequence of Methanosarcina barkeri CM1.</title>
        <authorList>
            <consortium name="Pastoral Greenhouse Gas Research Consortium"/>
            <person name="Lambie S.C."/>
            <person name="Leahy S.C."/>
            <person name="Kelly W.J."/>
            <person name="Li D."/>
            <person name="Reilly K."/>
            <person name="Attwood G.T."/>
            <person name="Altermann E."/>
        </authorList>
    </citation>
    <scope>NUCLEOTIDE SEQUENCE [LARGE SCALE GENOMIC DNA]</scope>
    <source>
        <strain evidence="2">CM1</strain>
    </source>
</reference>
<evidence type="ECO:0000313" key="2">
    <source>
        <dbReference type="Proteomes" id="UP000035331"/>
    </source>
</evidence>
<dbReference type="PATRIC" id="fig|796385.3.peg.4422"/>
<sequence>MLEPKCLIDYILQDPVLNLSGWIHGEKNGSEALTHVRTTASSGEATETPVINTMDLFGATL</sequence>
<dbReference type="RefSeq" id="WP_048122602.1">
    <property type="nucleotide sequence ID" value="NZ_CP008746.1"/>
</dbReference>
<dbReference type="GeneID" id="24846845"/>
<proteinExistence type="predicted"/>
<accession>A0A0G3CNH2</accession>
<evidence type="ECO:0000313" key="1">
    <source>
        <dbReference type="EMBL" id="AKJ40632.1"/>
    </source>
</evidence>
<dbReference type="GeneID" id="24887364"/>
<gene>
    <name evidence="1" type="ORF">MCM1_3649</name>
</gene>
<reference evidence="1 2" key="2">
    <citation type="journal article" date="2015" name="Stand. Genomic Sci.">
        <title>The complete genome sequence of the rumen methanogen Methanosarcina barkeri CM1.</title>
        <authorList>
            <person name="Lambie S.C."/>
            <person name="Kelly W.J."/>
            <person name="Leahy S.C."/>
            <person name="Li D."/>
            <person name="Reilly K."/>
            <person name="McAllister T.A."/>
            <person name="Valle E.R."/>
            <person name="Attwood G.T."/>
            <person name="Altermann E."/>
        </authorList>
    </citation>
    <scope>NUCLEOTIDE SEQUENCE [LARGE SCALE GENOMIC DNA]</scope>
    <source>
        <strain evidence="1 2">CM1</strain>
    </source>
</reference>
<organism evidence="1 2">
    <name type="scientific">Methanosarcina barkeri CM1</name>
    <dbReference type="NCBI Taxonomy" id="796385"/>
    <lineage>
        <taxon>Archaea</taxon>
        <taxon>Methanobacteriati</taxon>
        <taxon>Methanobacteriota</taxon>
        <taxon>Stenosarchaea group</taxon>
        <taxon>Methanomicrobia</taxon>
        <taxon>Methanosarcinales</taxon>
        <taxon>Methanosarcinaceae</taxon>
        <taxon>Methanosarcina</taxon>
    </lineage>
</organism>
<dbReference type="AlphaFoldDB" id="A0A0G3CNH2"/>
<dbReference type="Proteomes" id="UP000035331">
    <property type="component" value="Chromosome"/>
</dbReference>